<reference evidence="4" key="1">
    <citation type="submission" date="2024-04" db="EMBL/GenBank/DDBJ databases">
        <authorList>
            <person name="Shaw F."/>
            <person name="Minotto A."/>
        </authorList>
    </citation>
    <scope>NUCLEOTIDE SEQUENCE [LARGE SCALE GENOMIC DNA]</scope>
</reference>
<gene>
    <name evidence="3" type="ORF">GFSPODELE1_LOCUS10071</name>
</gene>
<evidence type="ECO:0000313" key="3">
    <source>
        <dbReference type="EMBL" id="CAL1715121.1"/>
    </source>
</evidence>
<dbReference type="Pfam" id="PF17667">
    <property type="entry name" value="Pkinase_fungal"/>
    <property type="match status" value="2"/>
</dbReference>
<keyword evidence="4" id="KW-1185">Reference proteome</keyword>
<evidence type="ECO:0000259" key="2">
    <source>
        <dbReference type="Pfam" id="PF17667"/>
    </source>
</evidence>
<dbReference type="InterPro" id="IPR011009">
    <property type="entry name" value="Kinase-like_dom_sf"/>
</dbReference>
<feature type="compositionally biased region" description="Polar residues" evidence="1">
    <location>
        <begin position="761"/>
        <end position="772"/>
    </location>
</feature>
<feature type="region of interest" description="Disordered" evidence="1">
    <location>
        <begin position="731"/>
        <end position="815"/>
    </location>
</feature>
<dbReference type="EMBL" id="OZ037951">
    <property type="protein sequence ID" value="CAL1715121.1"/>
    <property type="molecule type" value="Genomic_DNA"/>
</dbReference>
<evidence type="ECO:0000256" key="1">
    <source>
        <dbReference type="SAM" id="MobiDB-lite"/>
    </source>
</evidence>
<dbReference type="Proteomes" id="UP001497453">
    <property type="component" value="Chromosome 8"/>
</dbReference>
<dbReference type="PANTHER" id="PTHR38248:SF2">
    <property type="entry name" value="FUNK1 11"/>
    <property type="match status" value="1"/>
</dbReference>
<evidence type="ECO:0000313" key="4">
    <source>
        <dbReference type="Proteomes" id="UP001497453"/>
    </source>
</evidence>
<protein>
    <recommendedName>
        <fullName evidence="2">Fungal-type protein kinase domain-containing protein</fullName>
    </recommendedName>
</protein>
<dbReference type="InterPro" id="IPR040976">
    <property type="entry name" value="Pkinase_fungal"/>
</dbReference>
<organism evidence="3 4">
    <name type="scientific">Somion occarium</name>
    <dbReference type="NCBI Taxonomy" id="3059160"/>
    <lineage>
        <taxon>Eukaryota</taxon>
        <taxon>Fungi</taxon>
        <taxon>Dikarya</taxon>
        <taxon>Basidiomycota</taxon>
        <taxon>Agaricomycotina</taxon>
        <taxon>Agaricomycetes</taxon>
        <taxon>Polyporales</taxon>
        <taxon>Cerrenaceae</taxon>
        <taxon>Somion</taxon>
    </lineage>
</organism>
<name>A0ABP1E4Z2_9APHY</name>
<dbReference type="SUPFAM" id="SSF56112">
    <property type="entry name" value="Protein kinase-like (PK-like)"/>
    <property type="match status" value="1"/>
</dbReference>
<sequence length="829" mass="94741">MAEEETDESFYQERMDKWFSDWLPGKDGEDINFDPKELPREFRHKKFDFDDITFRSKSKKPTKIRTEGDLSRILCSVIQNVFDLAACRSTGEDRVDFLQIKDTSVAKVESDDPDRPDLSVHKASAAQAFHLDDADKQDVSPDSHRAFIGRVAYSWTIFPGVVKIDSSREGFGFSADELDLPDTEGSRETRGQFAGHVTEILSRQHRQFTFAFYVYKNLARLFAVDRNSAIMTPPFDYVKDPNTLLKFFYRLARADNCAQGYDSTTALASPCNISTLREHMSEDHGVIQPLILDAMNDALDHGPTSTWPLYEVQVHDHISGKTSCFVIGKPRKPATSLFGRATRGYVGFDSVEHDFVWLKDAWRSDSLNSHPEWEIYSKLKNANVKNIATMRCGGDVYNPKLQCTLSQDYISSPLLKRRIHSRLIINEIGFPLDAYETSRILIYIVLCAFQAHESAWVKAGILHHDISDNNMLIIHVNGKKRGLLIDWDLCKYASELQERKPLRQNASGTWAFTCAVRLHYPKKFLELADDIEAFVHVIIWCALRYHRHSLLRNPGDFALVVHQLFFDCTCSSDGLLYGCFGKWHAIMYGTYSFQLISDERFQNVLDKLMRLCRSHYRSLDLIELERFLPADILKKIKAPQQTYTITELPVDLDALRSPYEDPEEDDDITFKIAAPDVHEEPAIRTLDEHVYIGQILYKAIQDEDWNCWRSSGVDHFETMLHVSFTERNRPVDGTRSVETFPRKRARSPQASSIVQPKRFRASSSAHNSTPVDGSTFERAALCREQDADTQSVSPQPAGDIEASYSESEDEDEAKVNSIFTAKLHDELVS</sequence>
<feature type="domain" description="Fungal-type protein kinase" evidence="2">
    <location>
        <begin position="183"/>
        <end position="391"/>
    </location>
</feature>
<dbReference type="PANTHER" id="PTHR38248">
    <property type="entry name" value="FUNK1 6"/>
    <property type="match status" value="1"/>
</dbReference>
<feature type="domain" description="Fungal-type protein kinase" evidence="2">
    <location>
        <begin position="415"/>
        <end position="541"/>
    </location>
</feature>
<accession>A0ABP1E4Z2</accession>
<proteinExistence type="predicted"/>